<keyword evidence="7" id="KW-1185">Reference proteome</keyword>
<evidence type="ECO:0000256" key="1">
    <source>
        <dbReference type="ARBA" id="ARBA00004370"/>
    </source>
</evidence>
<keyword evidence="4 5" id="KW-0472">Membrane</keyword>
<organism evidence="7 8">
    <name type="scientific">Plectus sambesii</name>
    <dbReference type="NCBI Taxonomy" id="2011161"/>
    <lineage>
        <taxon>Eukaryota</taxon>
        <taxon>Metazoa</taxon>
        <taxon>Ecdysozoa</taxon>
        <taxon>Nematoda</taxon>
        <taxon>Chromadorea</taxon>
        <taxon>Plectida</taxon>
        <taxon>Plectina</taxon>
        <taxon>Plectoidea</taxon>
        <taxon>Plectidae</taxon>
        <taxon>Plectus</taxon>
    </lineage>
</organism>
<feature type="transmembrane region" description="Helical" evidence="5">
    <location>
        <begin position="12"/>
        <end position="33"/>
    </location>
</feature>
<evidence type="ECO:0000259" key="6">
    <source>
        <dbReference type="PROSITE" id="PS50262"/>
    </source>
</evidence>
<evidence type="ECO:0000256" key="2">
    <source>
        <dbReference type="ARBA" id="ARBA00022692"/>
    </source>
</evidence>
<comment type="subcellular location">
    <subcellularLocation>
        <location evidence="1">Membrane</location>
    </subcellularLocation>
</comment>
<feature type="transmembrane region" description="Helical" evidence="5">
    <location>
        <begin position="45"/>
        <end position="66"/>
    </location>
</feature>
<keyword evidence="3 5" id="KW-1133">Transmembrane helix</keyword>
<evidence type="ECO:0000313" key="8">
    <source>
        <dbReference type="WBParaSite" id="PSAMB.scaffold4683size13875.g24973.t1"/>
    </source>
</evidence>
<dbReference type="GO" id="GO:0016020">
    <property type="term" value="C:membrane"/>
    <property type="evidence" value="ECO:0007669"/>
    <property type="project" value="UniProtKB-SubCell"/>
</dbReference>
<proteinExistence type="predicted"/>
<dbReference type="PROSITE" id="PS50262">
    <property type="entry name" value="G_PROTEIN_RECEP_F1_2"/>
    <property type="match status" value="1"/>
</dbReference>
<dbReference type="Gene3D" id="1.20.1070.10">
    <property type="entry name" value="Rhodopsin 7-helix transmembrane proteins"/>
    <property type="match status" value="1"/>
</dbReference>
<evidence type="ECO:0000256" key="5">
    <source>
        <dbReference type="SAM" id="Phobius"/>
    </source>
</evidence>
<name>A0A914WNF7_9BILA</name>
<feature type="domain" description="G-protein coupled receptors family 1 profile" evidence="6">
    <location>
        <begin position="1"/>
        <end position="188"/>
    </location>
</feature>
<sequence>MLIIALKAAVDFLYGVGTLLLGVYRGILMAQGVHTDLTTPWQCVILPPIFLSNISVQLMVIVNVVVSIDRYMAVAYPAKYRLMGISYAKKLVIGITSIGLVALIGLWAMVYFGMAYAPITPAFTRMCTNAVLPIWYPKCQTTAVALVGLLSVAIYANVFTAYRSAMKNVGQTSTQQVIRFFTFICLHL</sequence>
<dbReference type="Proteomes" id="UP000887566">
    <property type="component" value="Unplaced"/>
</dbReference>
<evidence type="ECO:0000313" key="7">
    <source>
        <dbReference type="Proteomes" id="UP000887566"/>
    </source>
</evidence>
<keyword evidence="2 5" id="KW-0812">Transmembrane</keyword>
<evidence type="ECO:0000256" key="3">
    <source>
        <dbReference type="ARBA" id="ARBA00022989"/>
    </source>
</evidence>
<dbReference type="WBParaSite" id="PSAMB.scaffold4683size13875.g24973.t1">
    <property type="protein sequence ID" value="PSAMB.scaffold4683size13875.g24973.t1"/>
    <property type="gene ID" value="PSAMB.scaffold4683size13875.g24973"/>
</dbReference>
<dbReference type="AlphaFoldDB" id="A0A914WNF7"/>
<evidence type="ECO:0000256" key="4">
    <source>
        <dbReference type="ARBA" id="ARBA00023136"/>
    </source>
</evidence>
<reference evidence="8" key="1">
    <citation type="submission" date="2022-11" db="UniProtKB">
        <authorList>
            <consortium name="WormBaseParasite"/>
        </authorList>
    </citation>
    <scope>IDENTIFICATION</scope>
</reference>
<feature type="transmembrane region" description="Helical" evidence="5">
    <location>
        <begin position="134"/>
        <end position="158"/>
    </location>
</feature>
<dbReference type="InterPro" id="IPR017452">
    <property type="entry name" value="GPCR_Rhodpsn_7TM"/>
</dbReference>
<dbReference type="SUPFAM" id="SSF81321">
    <property type="entry name" value="Family A G protein-coupled receptor-like"/>
    <property type="match status" value="1"/>
</dbReference>
<accession>A0A914WNF7</accession>
<protein>
    <submittedName>
        <fullName evidence="8">G-protein coupled receptors family 1 profile domain-containing protein</fullName>
    </submittedName>
</protein>
<feature type="transmembrane region" description="Helical" evidence="5">
    <location>
        <begin position="87"/>
        <end position="114"/>
    </location>
</feature>